<accession>A0A167F5N8</accession>
<dbReference type="AlphaFoldDB" id="A0A167F5N8"/>
<feature type="region of interest" description="Disordered" evidence="2">
    <location>
        <begin position="1"/>
        <end position="98"/>
    </location>
</feature>
<dbReference type="EMBL" id="CP014503">
    <property type="protein sequence ID" value="ANB14861.1"/>
    <property type="molecule type" value="Genomic_DNA"/>
</dbReference>
<dbReference type="SMART" id="SM00028">
    <property type="entry name" value="TPR"/>
    <property type="match status" value="8"/>
</dbReference>
<dbReference type="Proteomes" id="UP000189580">
    <property type="component" value="Chromosome b"/>
</dbReference>
<protein>
    <submittedName>
        <fullName evidence="3">Transcription factor TFIIIC subunit TFC4</fullName>
    </submittedName>
</protein>
<evidence type="ECO:0000256" key="1">
    <source>
        <dbReference type="PROSITE-ProRule" id="PRU00339"/>
    </source>
</evidence>
<organism evidence="3 4">
    <name type="scientific">Sugiyamaella lignohabitans</name>
    <dbReference type="NCBI Taxonomy" id="796027"/>
    <lineage>
        <taxon>Eukaryota</taxon>
        <taxon>Fungi</taxon>
        <taxon>Dikarya</taxon>
        <taxon>Ascomycota</taxon>
        <taxon>Saccharomycotina</taxon>
        <taxon>Dipodascomycetes</taxon>
        <taxon>Dipodascales</taxon>
        <taxon>Trichomonascaceae</taxon>
        <taxon>Sugiyamaella</taxon>
    </lineage>
</organism>
<keyword evidence="1" id="KW-0802">TPR repeat</keyword>
<dbReference type="GO" id="GO:0000127">
    <property type="term" value="C:transcription factor TFIIIC complex"/>
    <property type="evidence" value="ECO:0007669"/>
    <property type="project" value="TreeGrafter"/>
</dbReference>
<dbReference type="PANTHER" id="PTHR23082:SF0">
    <property type="entry name" value="GENERAL TRANSCRIPTION FACTOR 3C POLYPEPTIDE 3"/>
    <property type="match status" value="1"/>
</dbReference>
<dbReference type="Pfam" id="PF14559">
    <property type="entry name" value="TPR_19"/>
    <property type="match status" value="1"/>
</dbReference>
<dbReference type="KEGG" id="slb:AWJ20_2474"/>
<evidence type="ECO:0000313" key="3">
    <source>
        <dbReference type="EMBL" id="ANB14861.1"/>
    </source>
</evidence>
<feature type="repeat" description="TPR" evidence="1">
    <location>
        <begin position="169"/>
        <end position="202"/>
    </location>
</feature>
<keyword evidence="4" id="KW-1185">Reference proteome</keyword>
<evidence type="ECO:0000256" key="2">
    <source>
        <dbReference type="SAM" id="MobiDB-lite"/>
    </source>
</evidence>
<dbReference type="Pfam" id="PF13432">
    <property type="entry name" value="TPR_16"/>
    <property type="match status" value="2"/>
</dbReference>
<feature type="compositionally biased region" description="Acidic residues" evidence="2">
    <location>
        <begin position="287"/>
        <end position="309"/>
    </location>
</feature>
<dbReference type="OrthoDB" id="9991317at2759"/>
<sequence>MNEFWVDPALRAQSEDPEPDSDYVMAGTSQASHGYDRRNNEGANFDPHEIFSDISDNEEEENDGWDELNSESEDEFVNRDNSKKRGRGRGGYREPELSPEVTKLLAEASLAYSNQDTDTAIQLIEEAITLDPSARRAYILLAAIYEDTGDWHKVLAAKITAVHLNKKNYDEWIECAQLSEDLGNPAQAVEFYGQALRVNPQKVDVQLKRVELLRQIGNYTRALKAALNIRQNLFYLIDDVSQKSNLIMDLAISLKSLGRAREAIEIYEDILAQNIRYDDIKRKRELEGEEEPESDSDLDSDDLSDGDDETNGRRRRRRPRRDKYEPEIPFLFNELNNLAELYYYEKDFSKVLTTVRDVARFLNGRKEETWWKEVKTDAEFDERRKKLAKFKLSPYANDDSKFELPIDIRYWLVLSRLELDKDPSEALNHVKILQTFPPLHYSDLYLSIGEALYTHGHYAPALELFEALEGYDEFRDVNLEIFIAKCLFQQKHFDDAERRYIEVIQVQPDNIEALVALAELYGASNRISEARDLIAKVNTLRSTEDQQVATTDQHAQPEVVIEGGEENRYSTPDFINRDPAGLRKPSKYRRLTHIERVQRERDAENLTEDRFRQLKRYDQGRFQGNPAAISEWLRNATGLIYSFKSYRRFFYSEKSKMFSSFEKKYNTGTIEERIEHLSNRITEQELDEDEDDDVSEQAIRDPAKFRNITFEDWFDIFMETALLKARYESPAAAFEVIEIARNATVFHLDPTRVIKINLVDLTCAYITKEFGSANDSMRLFMNSHQIYNDIYRLYGAIFCSGNAATEMFRDVKNQKFFLRQVKAVDSLVQKKDIAGASKIYDKSLVLTQESPVLLLLYGHIMLLGKSYVSCLIYLLRVYALKPKDTLLLLTMGLVHVHRALQRQTTNRHLQIVQGLSYLLEYYDERGKKGIHEQQEADYNMGRIFHLLGLNSFAVEYYNRVLAAPQHQLDPDYDLRSEAAYNLHLIYMISGNPRLARAILDKYLVI</sequence>
<feature type="compositionally biased region" description="Basic and acidic residues" evidence="2">
    <location>
        <begin position="34"/>
        <end position="51"/>
    </location>
</feature>
<dbReference type="InterPro" id="IPR039340">
    <property type="entry name" value="Tfc4/TFIIIC-102/Sfc4"/>
</dbReference>
<gene>
    <name evidence="3" type="primary">TFC4</name>
    <name evidence="3" type="ORF">AWJ20_2474</name>
</gene>
<reference evidence="3 4" key="1">
    <citation type="submission" date="2016-02" db="EMBL/GenBank/DDBJ databases">
        <title>Complete genome sequence and transcriptome regulation of the pentose utilising yeast Sugiyamaella lignohabitans.</title>
        <authorList>
            <person name="Bellasio M."/>
            <person name="Peymann A."/>
            <person name="Valli M."/>
            <person name="Sipitzky M."/>
            <person name="Graf A."/>
            <person name="Sauer M."/>
            <person name="Marx H."/>
            <person name="Mattanovich D."/>
        </authorList>
    </citation>
    <scope>NUCLEOTIDE SEQUENCE [LARGE SCALE GENOMIC DNA]</scope>
    <source>
        <strain evidence="3 4">CBS 10342</strain>
    </source>
</reference>
<dbReference type="SUPFAM" id="SSF48452">
    <property type="entry name" value="TPR-like"/>
    <property type="match status" value="2"/>
</dbReference>
<dbReference type="PANTHER" id="PTHR23082">
    <property type="entry name" value="TRANSCRIPTION INITIATION FACTOR IIIC TFIIIC , POLYPEPTIDE 3-RELATED"/>
    <property type="match status" value="1"/>
</dbReference>
<name>A0A167F5N8_9ASCO</name>
<dbReference type="Gene3D" id="1.25.40.10">
    <property type="entry name" value="Tetratricopeptide repeat domain"/>
    <property type="match status" value="3"/>
</dbReference>
<evidence type="ECO:0000313" key="4">
    <source>
        <dbReference type="Proteomes" id="UP000189580"/>
    </source>
</evidence>
<dbReference type="PROSITE" id="PS50005">
    <property type="entry name" value="TPR"/>
    <property type="match status" value="1"/>
</dbReference>
<dbReference type="GeneID" id="30034389"/>
<proteinExistence type="predicted"/>
<dbReference type="InterPro" id="IPR019734">
    <property type="entry name" value="TPR_rpt"/>
</dbReference>
<dbReference type="RefSeq" id="XP_018737338.1">
    <property type="nucleotide sequence ID" value="XM_018879419.1"/>
</dbReference>
<dbReference type="GO" id="GO:0006383">
    <property type="term" value="P:transcription by RNA polymerase III"/>
    <property type="evidence" value="ECO:0007669"/>
    <property type="project" value="InterPro"/>
</dbReference>
<feature type="region of interest" description="Disordered" evidence="2">
    <location>
        <begin position="285"/>
        <end position="320"/>
    </location>
</feature>
<dbReference type="InterPro" id="IPR011990">
    <property type="entry name" value="TPR-like_helical_dom_sf"/>
</dbReference>
<feature type="compositionally biased region" description="Acidic residues" evidence="2">
    <location>
        <begin position="55"/>
        <end position="75"/>
    </location>
</feature>